<protein>
    <submittedName>
        <fullName evidence="2">Uncharacterized protein</fullName>
    </submittedName>
</protein>
<evidence type="ECO:0000313" key="3">
    <source>
        <dbReference type="Proteomes" id="UP000077927"/>
    </source>
</evidence>
<feature type="coiled-coil region" evidence="1">
    <location>
        <begin position="6"/>
        <end position="33"/>
    </location>
</feature>
<name>A0AAC9BH88_9RALS</name>
<proteinExistence type="predicted"/>
<dbReference type="AlphaFoldDB" id="A0AAC9BH88"/>
<dbReference type="Proteomes" id="UP000077927">
    <property type="component" value="Chromosome 1"/>
</dbReference>
<evidence type="ECO:0000313" key="2">
    <source>
        <dbReference type="EMBL" id="ANH72799.1"/>
    </source>
</evidence>
<organism evidence="2 3">
    <name type="scientific">Ralstonia insidiosa</name>
    <dbReference type="NCBI Taxonomy" id="190721"/>
    <lineage>
        <taxon>Bacteria</taxon>
        <taxon>Pseudomonadati</taxon>
        <taxon>Pseudomonadota</taxon>
        <taxon>Betaproteobacteria</taxon>
        <taxon>Burkholderiales</taxon>
        <taxon>Burkholderiaceae</taxon>
        <taxon>Ralstonia</taxon>
    </lineage>
</organism>
<dbReference type="KEGG" id="rin:ACS15_1730"/>
<sequence>MSDYNLRELEEIIAAGEEKLDALNDQITDAFEEAFEGIDGVRAGAWTQDEADEAVERYEVLCAVAAALQERVDYLRGELDEANAAMAEQYDVDLQEAIEDYLDEGGELDEEGQPSDKDLLADVFRRMQHSRLENGQ</sequence>
<accession>A0AAC9BH88</accession>
<gene>
    <name evidence="2" type="ORF">ACS15_1730</name>
</gene>
<dbReference type="EMBL" id="CP012605">
    <property type="protein sequence ID" value="ANH72799.1"/>
    <property type="molecule type" value="Genomic_DNA"/>
</dbReference>
<reference evidence="2 3" key="1">
    <citation type="submission" date="2015-09" db="EMBL/GenBank/DDBJ databases">
        <authorList>
            <person name="Xu Y."/>
            <person name="Nagy A."/>
            <person name="Liu N.T."/>
            <person name="Nou X."/>
        </authorList>
    </citation>
    <scope>NUCLEOTIDE SEQUENCE [LARGE SCALE GENOMIC DNA]</scope>
    <source>
        <strain evidence="2 3">FC1138</strain>
    </source>
</reference>
<evidence type="ECO:0000256" key="1">
    <source>
        <dbReference type="SAM" id="Coils"/>
    </source>
</evidence>
<keyword evidence="1" id="KW-0175">Coiled coil</keyword>
<dbReference type="RefSeq" id="WP_064496202.1">
    <property type="nucleotide sequence ID" value="NZ_CP012605.1"/>
</dbReference>